<dbReference type="EMBL" id="SMOL01000160">
    <property type="protein sequence ID" value="KAB2624586.1"/>
    <property type="molecule type" value="Genomic_DNA"/>
</dbReference>
<dbReference type="SMART" id="SM00116">
    <property type="entry name" value="CBS"/>
    <property type="match status" value="3"/>
</dbReference>
<evidence type="ECO:0000313" key="5">
    <source>
        <dbReference type="EMBL" id="KAB2624586.1"/>
    </source>
</evidence>
<reference evidence="5 6" key="1">
    <citation type="submission" date="2019-09" db="EMBL/GenBank/DDBJ databases">
        <authorList>
            <person name="Ou C."/>
        </authorList>
    </citation>
    <scope>NUCLEOTIDE SEQUENCE [LARGE SCALE GENOMIC DNA]</scope>
    <source>
        <strain evidence="5">S2</strain>
        <tissue evidence="5">Leaf</tissue>
    </source>
</reference>
<dbReference type="Gene3D" id="3.10.580.10">
    <property type="entry name" value="CBS-domain"/>
    <property type="match status" value="2"/>
</dbReference>
<evidence type="ECO:0000259" key="4">
    <source>
        <dbReference type="PROSITE" id="PS51371"/>
    </source>
</evidence>
<dbReference type="AlphaFoldDB" id="A0A5N5H9A4"/>
<accession>A0A5N5H9A4</accession>
<dbReference type="InterPro" id="IPR046342">
    <property type="entry name" value="CBS_dom_sf"/>
</dbReference>
<evidence type="ECO:0000256" key="2">
    <source>
        <dbReference type="ARBA" id="ARBA00023122"/>
    </source>
</evidence>
<dbReference type="PANTHER" id="PTHR13780">
    <property type="entry name" value="AMP-ACTIVATED PROTEIN KINASE, GAMMA REGULATORY SUBUNIT"/>
    <property type="match status" value="1"/>
</dbReference>
<evidence type="ECO:0000256" key="3">
    <source>
        <dbReference type="PROSITE-ProRule" id="PRU00703"/>
    </source>
</evidence>
<reference evidence="5 6" key="3">
    <citation type="submission" date="2019-11" db="EMBL/GenBank/DDBJ databases">
        <title>A de novo genome assembly of a pear dwarfing rootstock.</title>
        <authorList>
            <person name="Wang F."/>
            <person name="Wang J."/>
            <person name="Li S."/>
            <person name="Zhang Y."/>
            <person name="Fang M."/>
            <person name="Ma L."/>
            <person name="Zhao Y."/>
            <person name="Jiang S."/>
        </authorList>
    </citation>
    <scope>NUCLEOTIDE SEQUENCE [LARGE SCALE GENOMIC DNA]</scope>
    <source>
        <strain evidence="5">S2</strain>
        <tissue evidence="5">Leaf</tissue>
    </source>
</reference>
<dbReference type="InterPro" id="IPR050511">
    <property type="entry name" value="AMPK_gamma/SDS23_families"/>
</dbReference>
<keyword evidence="1" id="KW-0677">Repeat</keyword>
<protein>
    <submittedName>
        <fullName evidence="5">SNF1-related protein kinase regulatory subunit gamma-1-like</fullName>
    </submittedName>
</protein>
<evidence type="ECO:0000313" key="6">
    <source>
        <dbReference type="Proteomes" id="UP000327157"/>
    </source>
</evidence>
<name>A0A5N5H9A4_9ROSA</name>
<comment type="caution">
    <text evidence="5">The sequence shown here is derived from an EMBL/GenBank/DDBJ whole genome shotgun (WGS) entry which is preliminary data.</text>
</comment>
<feature type="domain" description="CBS" evidence="4">
    <location>
        <begin position="290"/>
        <end position="348"/>
    </location>
</feature>
<gene>
    <name evidence="5" type="ORF">D8674_016246</name>
</gene>
<dbReference type="PANTHER" id="PTHR13780:SF47">
    <property type="entry name" value="SNF1-RELATED PROTEIN KINASE REGULATORY SUBUNIT GAMMA-1-LIKE"/>
    <property type="match status" value="1"/>
</dbReference>
<proteinExistence type="predicted"/>
<sequence>MADAQPQEQEVKGTSPKISSYDAYFDTIQSRKKLSRPLQENLTFAFSKVPVTSFQGVPGGKVVEIQADTSIADAVKTLSNHHILSAPVRNPEADASADWRESYLGIVDYSAILLWVLETSAFSPSAHSTAAVVGGAGAMGAIGAVALGVTGPAALAGLTAAAVCSAVAGAAEDKGEGRDSPTDADKPSEELDSVILQDEPFKTTTVRSILKSFRWESFLPVGTDSSMLTVLLLLSKYRMRNVPVIEMGQPDIKNFITQSAVVQGLEGCKGMEWFDCIAAKSISDLGLPFMSSNEVISTNVDDPVLEAFKKMRENQIGGLPVVQGPKKKIVGNVSISDIRFSLLKAELFNNFRNLSVGDFMNTISESQGRQILPITCNLQSTLGDVIETLASKSVHRVYVVDDEGAVVGVITLRDVISCFIFEPPNHFDVYLGFAKKQIMKQ</sequence>
<organism evidence="5 6">
    <name type="scientific">Pyrus ussuriensis x Pyrus communis</name>
    <dbReference type="NCBI Taxonomy" id="2448454"/>
    <lineage>
        <taxon>Eukaryota</taxon>
        <taxon>Viridiplantae</taxon>
        <taxon>Streptophyta</taxon>
        <taxon>Embryophyta</taxon>
        <taxon>Tracheophyta</taxon>
        <taxon>Spermatophyta</taxon>
        <taxon>Magnoliopsida</taxon>
        <taxon>eudicotyledons</taxon>
        <taxon>Gunneridae</taxon>
        <taxon>Pentapetalae</taxon>
        <taxon>rosids</taxon>
        <taxon>fabids</taxon>
        <taxon>Rosales</taxon>
        <taxon>Rosaceae</taxon>
        <taxon>Amygdaloideae</taxon>
        <taxon>Maleae</taxon>
        <taxon>Pyrus</taxon>
    </lineage>
</organism>
<dbReference type="CDD" id="cd02205">
    <property type="entry name" value="CBS_pair_SF"/>
    <property type="match status" value="1"/>
</dbReference>
<dbReference type="SUPFAM" id="SSF54631">
    <property type="entry name" value="CBS-domain pair"/>
    <property type="match status" value="2"/>
</dbReference>
<feature type="domain" description="CBS" evidence="4">
    <location>
        <begin position="360"/>
        <end position="429"/>
    </location>
</feature>
<dbReference type="Pfam" id="PF00571">
    <property type="entry name" value="CBS"/>
    <property type="match status" value="2"/>
</dbReference>
<dbReference type="OrthoDB" id="449052at2759"/>
<dbReference type="Proteomes" id="UP000327157">
    <property type="component" value="Chromosome 16"/>
</dbReference>
<dbReference type="PROSITE" id="PS51371">
    <property type="entry name" value="CBS"/>
    <property type="match status" value="2"/>
</dbReference>
<keyword evidence="2 3" id="KW-0129">CBS domain</keyword>
<reference evidence="6" key="2">
    <citation type="submission" date="2019-10" db="EMBL/GenBank/DDBJ databases">
        <title>A de novo genome assembly of a pear dwarfing rootstock.</title>
        <authorList>
            <person name="Wang F."/>
            <person name="Wang J."/>
            <person name="Li S."/>
            <person name="Zhang Y."/>
            <person name="Fang M."/>
            <person name="Ma L."/>
            <person name="Zhao Y."/>
            <person name="Jiang S."/>
        </authorList>
    </citation>
    <scope>NUCLEOTIDE SEQUENCE [LARGE SCALE GENOMIC DNA]</scope>
</reference>
<dbReference type="InterPro" id="IPR000644">
    <property type="entry name" value="CBS_dom"/>
</dbReference>
<evidence type="ECO:0000256" key="1">
    <source>
        <dbReference type="ARBA" id="ARBA00022737"/>
    </source>
</evidence>
<keyword evidence="6" id="KW-1185">Reference proteome</keyword>